<proteinExistence type="predicted"/>
<accession>N8RFT8</accession>
<comment type="caution">
    <text evidence="1">The sequence shown here is derived from an EMBL/GenBank/DDBJ whole genome shotgun (WGS) entry which is preliminary data.</text>
</comment>
<sequence>MKDRIIILDNATFHKGEEIENYDALVLGFKSM</sequence>
<dbReference type="HOGENOM" id="CLU_3387612_0_0_6"/>
<evidence type="ECO:0000313" key="2">
    <source>
        <dbReference type="Proteomes" id="UP000018426"/>
    </source>
</evidence>
<dbReference type="AlphaFoldDB" id="N8RFT8"/>
<dbReference type="Proteomes" id="UP000018426">
    <property type="component" value="Unassembled WGS sequence"/>
</dbReference>
<gene>
    <name evidence="1" type="ORF">F989_02003</name>
</gene>
<organism evidence="1 2">
    <name type="scientific">Acinetobacter parvus NIPH 1103</name>
    <dbReference type="NCBI Taxonomy" id="1217671"/>
    <lineage>
        <taxon>Bacteria</taxon>
        <taxon>Pseudomonadati</taxon>
        <taxon>Pseudomonadota</taxon>
        <taxon>Gammaproteobacteria</taxon>
        <taxon>Moraxellales</taxon>
        <taxon>Moraxellaceae</taxon>
        <taxon>Acinetobacter</taxon>
    </lineage>
</organism>
<protein>
    <submittedName>
        <fullName evidence="1">Uncharacterized protein</fullName>
    </submittedName>
</protein>
<reference evidence="1 2" key="1">
    <citation type="submission" date="2013-02" db="EMBL/GenBank/DDBJ databases">
        <title>The Genome Sequence of Acinetobacter parvus NIPH 1103.</title>
        <authorList>
            <consortium name="The Broad Institute Genome Sequencing Platform"/>
            <consortium name="The Broad Institute Genome Sequencing Center for Infectious Disease"/>
            <person name="Cerqueira G."/>
            <person name="Feldgarden M."/>
            <person name="Courvalin P."/>
            <person name="Perichon B."/>
            <person name="Grillot-Courvalin C."/>
            <person name="Clermont D."/>
            <person name="Rocha E."/>
            <person name="Yoon E.-J."/>
            <person name="Nemec A."/>
            <person name="Walker B."/>
            <person name="Young S.K."/>
            <person name="Zeng Q."/>
            <person name="Gargeya S."/>
            <person name="Fitzgerald M."/>
            <person name="Haas B."/>
            <person name="Abouelleil A."/>
            <person name="Alvarado L."/>
            <person name="Arachchi H.M."/>
            <person name="Berlin A.M."/>
            <person name="Chapman S.B."/>
            <person name="Dewar J."/>
            <person name="Goldberg J."/>
            <person name="Griggs A."/>
            <person name="Gujja S."/>
            <person name="Hansen M."/>
            <person name="Howarth C."/>
            <person name="Imamovic A."/>
            <person name="Larimer J."/>
            <person name="McCowan C."/>
            <person name="Murphy C."/>
            <person name="Neiman D."/>
            <person name="Pearson M."/>
            <person name="Priest M."/>
            <person name="Roberts A."/>
            <person name="Saif S."/>
            <person name="Shea T."/>
            <person name="Sisk P."/>
            <person name="Sykes S."/>
            <person name="Wortman J."/>
            <person name="Nusbaum C."/>
            <person name="Birren B."/>
        </authorList>
    </citation>
    <scope>NUCLEOTIDE SEQUENCE [LARGE SCALE GENOMIC DNA]</scope>
    <source>
        <strain evidence="1 2">NIPH 1103</strain>
    </source>
</reference>
<dbReference type="EMBL" id="APOL01000035">
    <property type="protein sequence ID" value="ENU32952.1"/>
    <property type="molecule type" value="Genomic_DNA"/>
</dbReference>
<name>N8RFT8_9GAMM</name>
<evidence type="ECO:0000313" key="1">
    <source>
        <dbReference type="EMBL" id="ENU32952.1"/>
    </source>
</evidence>